<reference evidence="14 17" key="2">
    <citation type="submission" date="2020-08" db="EMBL/GenBank/DDBJ databases">
        <title>Genomic Encyclopedia of Type Strains, Phase IV (KMG-IV): sequencing the most valuable type-strain genomes for metagenomic binning, comparative biology and taxonomic classification.</title>
        <authorList>
            <person name="Goeker M."/>
        </authorList>
    </citation>
    <scope>NUCLEOTIDE SEQUENCE [LARGE SCALE GENOMIC DNA]</scope>
    <source>
        <strain evidence="14 17">DSM 100021</strain>
    </source>
</reference>
<dbReference type="GO" id="GO:0016020">
    <property type="term" value="C:membrane"/>
    <property type="evidence" value="ECO:0007669"/>
    <property type="project" value="UniProtKB-SubCell"/>
</dbReference>
<dbReference type="Proteomes" id="UP000544107">
    <property type="component" value="Unassembled WGS sequence"/>
</dbReference>
<dbReference type="EMBL" id="MKIN01000021">
    <property type="protein sequence ID" value="OLP50399.1"/>
    <property type="molecule type" value="Genomic_DNA"/>
</dbReference>
<dbReference type="InterPro" id="IPR010617">
    <property type="entry name" value="TMEM175-like"/>
</dbReference>
<reference evidence="15 16" key="1">
    <citation type="submission" date="2016-09" db="EMBL/GenBank/DDBJ databases">
        <title>Rhizobium oryziradicis sp. nov., isolated from the root of rice.</title>
        <authorList>
            <person name="Zhao J."/>
            <person name="Zhang X."/>
        </authorList>
    </citation>
    <scope>NUCLEOTIDE SEQUENCE [LARGE SCALE GENOMIC DNA]</scope>
    <source>
        <strain evidence="15 16">14971</strain>
    </source>
</reference>
<keyword evidence="8 13" id="KW-1133">Transmembrane helix</keyword>
<comment type="caution">
    <text evidence="15">The sequence shown here is derived from an EMBL/GenBank/DDBJ whole genome shotgun (WGS) entry which is preliminary data.</text>
</comment>
<evidence type="ECO:0000256" key="4">
    <source>
        <dbReference type="ARBA" id="ARBA00022538"/>
    </source>
</evidence>
<feature type="transmembrane region" description="Helical" evidence="13">
    <location>
        <begin position="12"/>
        <end position="32"/>
    </location>
</feature>
<dbReference type="EMBL" id="JACIED010000003">
    <property type="protein sequence ID" value="MBB4008430.1"/>
    <property type="molecule type" value="Genomic_DNA"/>
</dbReference>
<keyword evidence="5 13" id="KW-0812">Transmembrane</keyword>
<keyword evidence="10 13" id="KW-0472">Membrane</keyword>
<evidence type="ECO:0000256" key="6">
    <source>
        <dbReference type="ARBA" id="ARBA00022826"/>
    </source>
</evidence>
<keyword evidence="6" id="KW-0631">Potassium channel</keyword>
<evidence type="ECO:0000313" key="14">
    <source>
        <dbReference type="EMBL" id="MBB4008430.1"/>
    </source>
</evidence>
<dbReference type="RefSeq" id="WP_075614290.1">
    <property type="nucleotide sequence ID" value="NZ_JACIED010000003.1"/>
</dbReference>
<protein>
    <submittedName>
        <fullName evidence="14">Putative membrane protein</fullName>
    </submittedName>
</protein>
<dbReference type="GO" id="GO:0005267">
    <property type="term" value="F:potassium channel activity"/>
    <property type="evidence" value="ECO:0007669"/>
    <property type="project" value="UniProtKB-KW"/>
</dbReference>
<evidence type="ECO:0000256" key="12">
    <source>
        <dbReference type="ARBA" id="ARBA00034430"/>
    </source>
</evidence>
<evidence type="ECO:0000256" key="2">
    <source>
        <dbReference type="ARBA" id="ARBA00006920"/>
    </source>
</evidence>
<evidence type="ECO:0000256" key="5">
    <source>
        <dbReference type="ARBA" id="ARBA00022692"/>
    </source>
</evidence>
<evidence type="ECO:0000256" key="7">
    <source>
        <dbReference type="ARBA" id="ARBA00022958"/>
    </source>
</evidence>
<keyword evidence="9" id="KW-0406">Ion transport</keyword>
<evidence type="ECO:0000256" key="8">
    <source>
        <dbReference type="ARBA" id="ARBA00022989"/>
    </source>
</evidence>
<evidence type="ECO:0000256" key="1">
    <source>
        <dbReference type="ARBA" id="ARBA00004141"/>
    </source>
</evidence>
<feature type="transmembrane region" description="Helical" evidence="13">
    <location>
        <begin position="153"/>
        <end position="174"/>
    </location>
</feature>
<evidence type="ECO:0000256" key="11">
    <source>
        <dbReference type="ARBA" id="ARBA00023303"/>
    </source>
</evidence>
<comment type="similarity">
    <text evidence="2">Belongs to the TMEM175 family.</text>
</comment>
<keyword evidence="4" id="KW-0633">Potassium transport</keyword>
<dbReference type="AlphaFoldDB" id="A0A1Q9A764"/>
<evidence type="ECO:0000256" key="9">
    <source>
        <dbReference type="ARBA" id="ARBA00023065"/>
    </source>
</evidence>
<organism evidence="15 16">
    <name type="scientific">Allorhizobium taibaishanense</name>
    <dbReference type="NCBI Taxonomy" id="887144"/>
    <lineage>
        <taxon>Bacteria</taxon>
        <taxon>Pseudomonadati</taxon>
        <taxon>Pseudomonadota</taxon>
        <taxon>Alphaproteobacteria</taxon>
        <taxon>Hyphomicrobiales</taxon>
        <taxon>Rhizobiaceae</taxon>
        <taxon>Rhizobium/Agrobacterium group</taxon>
        <taxon>Allorhizobium</taxon>
    </lineage>
</organism>
<comment type="catalytic activity">
    <reaction evidence="12">
        <text>K(+)(in) = K(+)(out)</text>
        <dbReference type="Rhea" id="RHEA:29463"/>
        <dbReference type="ChEBI" id="CHEBI:29103"/>
    </reaction>
</comment>
<dbReference type="GO" id="GO:0015252">
    <property type="term" value="F:proton channel activity"/>
    <property type="evidence" value="ECO:0007669"/>
    <property type="project" value="InterPro"/>
</dbReference>
<keyword evidence="11" id="KW-0407">Ion channel</keyword>
<dbReference type="Proteomes" id="UP000185598">
    <property type="component" value="Unassembled WGS sequence"/>
</dbReference>
<evidence type="ECO:0000256" key="13">
    <source>
        <dbReference type="SAM" id="Phobius"/>
    </source>
</evidence>
<evidence type="ECO:0000256" key="10">
    <source>
        <dbReference type="ARBA" id="ARBA00023136"/>
    </source>
</evidence>
<feature type="transmembrane region" description="Helical" evidence="13">
    <location>
        <begin position="123"/>
        <end position="141"/>
    </location>
</feature>
<gene>
    <name evidence="15" type="ORF">BJF91_13955</name>
    <name evidence="14" type="ORF">GGQ71_002710</name>
</gene>
<evidence type="ECO:0000313" key="17">
    <source>
        <dbReference type="Proteomes" id="UP000544107"/>
    </source>
</evidence>
<evidence type="ECO:0000313" key="15">
    <source>
        <dbReference type="EMBL" id="OLP50399.1"/>
    </source>
</evidence>
<evidence type="ECO:0000256" key="3">
    <source>
        <dbReference type="ARBA" id="ARBA00022448"/>
    </source>
</evidence>
<keyword evidence="16" id="KW-1185">Reference proteome</keyword>
<dbReference type="Pfam" id="PF06736">
    <property type="entry name" value="TMEM175"/>
    <property type="match status" value="1"/>
</dbReference>
<sequence length="206" mass="22668">MRLDPQAFFYRRVEALGDIVFGVAMTMLVYDVPLHDRLSAAPTLSEIWNVDGQTLTALGLSFAVGMMFWLSHHRRLALARRNGGFEFVVTAAFLLSIACLPLTTSLYGIKGAAGDVLTVYSSHLAIIALLNVFLWLMAWYSKADMTEPVAANLLIPPIISFAILAAAAVTSLWSSDLPQILMYAAFLSPLSEHLARRVHRTDKKEG</sequence>
<accession>A0A1Q9A764</accession>
<dbReference type="OrthoDB" id="7626281at2"/>
<proteinExistence type="inferred from homology"/>
<evidence type="ECO:0000313" key="16">
    <source>
        <dbReference type="Proteomes" id="UP000185598"/>
    </source>
</evidence>
<feature type="transmembrane region" description="Helical" evidence="13">
    <location>
        <begin position="52"/>
        <end position="71"/>
    </location>
</feature>
<keyword evidence="3" id="KW-0813">Transport</keyword>
<keyword evidence="7" id="KW-0630">Potassium</keyword>
<name>A0A1Q9A764_9HYPH</name>
<feature type="transmembrane region" description="Helical" evidence="13">
    <location>
        <begin position="83"/>
        <end position="103"/>
    </location>
</feature>
<comment type="subcellular location">
    <subcellularLocation>
        <location evidence="1">Membrane</location>
        <topology evidence="1">Multi-pass membrane protein</topology>
    </subcellularLocation>
</comment>